<dbReference type="AlphaFoldDB" id="A0A8J6NC33"/>
<comment type="similarity">
    <text evidence="1">Belongs to the 4-hydroxybenzoyl-CoA thioesterase family.</text>
</comment>
<evidence type="ECO:0000256" key="1">
    <source>
        <dbReference type="ARBA" id="ARBA00005953"/>
    </source>
</evidence>
<dbReference type="NCBIfam" id="TIGR00051">
    <property type="entry name" value="YbgC/FadM family acyl-CoA thioesterase"/>
    <property type="match status" value="1"/>
</dbReference>
<sequence length="150" mass="17140">MNDPLSSPPAKTPQIHRCQTRVLYGDTDAAAVVYNANYLRYFEQGRTELMRELVCSYQEIEALGLVMPVTECHIRFKAPARYDDLLTIETRLLELKKVSCTFSYRILRYDAGQDRPKLLARGTTTHAAVTRDGKLCKLPEEIRTKMATLL</sequence>
<dbReference type="EMBL" id="JACNLK010000077">
    <property type="protein sequence ID" value="MBC8209141.1"/>
    <property type="molecule type" value="Genomic_DNA"/>
</dbReference>
<dbReference type="SUPFAM" id="SSF54637">
    <property type="entry name" value="Thioesterase/thiol ester dehydrase-isomerase"/>
    <property type="match status" value="1"/>
</dbReference>
<dbReference type="InterPro" id="IPR050563">
    <property type="entry name" value="4-hydroxybenzoyl-CoA_TE"/>
</dbReference>
<dbReference type="PANTHER" id="PTHR31793:SF27">
    <property type="entry name" value="NOVEL THIOESTERASE SUPERFAMILY DOMAIN AND SAPOSIN A-TYPE DOMAIN CONTAINING PROTEIN (0610012H03RIK)"/>
    <property type="match status" value="1"/>
</dbReference>
<organism evidence="3 4">
    <name type="scientific">Candidatus Desulfatifera sulfidica</name>
    <dbReference type="NCBI Taxonomy" id="2841691"/>
    <lineage>
        <taxon>Bacteria</taxon>
        <taxon>Pseudomonadati</taxon>
        <taxon>Thermodesulfobacteriota</taxon>
        <taxon>Desulfobulbia</taxon>
        <taxon>Desulfobulbales</taxon>
        <taxon>Desulfobulbaceae</taxon>
        <taxon>Candidatus Desulfatifera</taxon>
    </lineage>
</organism>
<dbReference type="CDD" id="cd00586">
    <property type="entry name" value="4HBT"/>
    <property type="match status" value="1"/>
</dbReference>
<dbReference type="PIRSF" id="PIRSF003230">
    <property type="entry name" value="YbgC"/>
    <property type="match status" value="1"/>
</dbReference>
<name>A0A8J6NC33_9BACT</name>
<gene>
    <name evidence="3" type="ORF">H8E79_08255</name>
</gene>
<evidence type="ECO:0000313" key="3">
    <source>
        <dbReference type="EMBL" id="MBC8209141.1"/>
    </source>
</evidence>
<evidence type="ECO:0000256" key="2">
    <source>
        <dbReference type="ARBA" id="ARBA00022801"/>
    </source>
</evidence>
<dbReference type="PANTHER" id="PTHR31793">
    <property type="entry name" value="4-HYDROXYBENZOYL-COA THIOESTERASE FAMILY MEMBER"/>
    <property type="match status" value="1"/>
</dbReference>
<dbReference type="InterPro" id="IPR029069">
    <property type="entry name" value="HotDog_dom_sf"/>
</dbReference>
<dbReference type="Gene3D" id="3.10.129.10">
    <property type="entry name" value="Hotdog Thioesterase"/>
    <property type="match status" value="1"/>
</dbReference>
<evidence type="ECO:0000313" key="4">
    <source>
        <dbReference type="Proteomes" id="UP000599024"/>
    </source>
</evidence>
<dbReference type="Pfam" id="PF13279">
    <property type="entry name" value="4HBT_2"/>
    <property type="match status" value="1"/>
</dbReference>
<comment type="caution">
    <text evidence="3">The sequence shown here is derived from an EMBL/GenBank/DDBJ whole genome shotgun (WGS) entry which is preliminary data.</text>
</comment>
<protein>
    <submittedName>
        <fullName evidence="3">Acyl-CoA thioesterase</fullName>
    </submittedName>
</protein>
<proteinExistence type="inferred from homology"/>
<reference evidence="3 4" key="1">
    <citation type="submission" date="2020-08" db="EMBL/GenBank/DDBJ databases">
        <title>Bridging the membrane lipid divide: bacteria of the FCB group superphylum have the potential to synthesize archaeal ether lipids.</title>
        <authorList>
            <person name="Villanueva L."/>
            <person name="Von Meijenfeldt F.A.B."/>
            <person name="Westbye A.B."/>
            <person name="Yadav S."/>
            <person name="Hopmans E.C."/>
            <person name="Dutilh B.E."/>
            <person name="Sinninghe Damste J.S."/>
        </authorList>
    </citation>
    <scope>NUCLEOTIDE SEQUENCE [LARGE SCALE GENOMIC DNA]</scope>
    <source>
        <strain evidence="3">NIOZ-UU81</strain>
    </source>
</reference>
<accession>A0A8J6NC33</accession>
<dbReference type="Proteomes" id="UP000599024">
    <property type="component" value="Unassembled WGS sequence"/>
</dbReference>
<dbReference type="GO" id="GO:0047617">
    <property type="term" value="F:fatty acyl-CoA hydrolase activity"/>
    <property type="evidence" value="ECO:0007669"/>
    <property type="project" value="TreeGrafter"/>
</dbReference>
<keyword evidence="2" id="KW-0378">Hydrolase</keyword>
<dbReference type="InterPro" id="IPR006684">
    <property type="entry name" value="YbgC/YbaW"/>
</dbReference>